<evidence type="ECO:0000313" key="3">
    <source>
        <dbReference type="Proteomes" id="UP000289340"/>
    </source>
</evidence>
<reference evidence="2 3" key="1">
    <citation type="submission" date="2018-09" db="EMBL/GenBank/DDBJ databases">
        <title>A high-quality reference genome of wild soybean provides a powerful tool to mine soybean genomes.</title>
        <authorList>
            <person name="Xie M."/>
            <person name="Chung C.Y.L."/>
            <person name="Li M.-W."/>
            <person name="Wong F.-L."/>
            <person name="Chan T.-F."/>
            <person name="Lam H.-M."/>
        </authorList>
    </citation>
    <scope>NUCLEOTIDE SEQUENCE [LARGE SCALE GENOMIC DNA]</scope>
    <source>
        <strain evidence="3">cv. W05</strain>
        <tissue evidence="2">Hypocotyl of etiolated seedlings</tissue>
    </source>
</reference>
<protein>
    <submittedName>
        <fullName evidence="2">Uncharacterized protein</fullName>
    </submittedName>
</protein>
<keyword evidence="3" id="KW-1185">Reference proteome</keyword>
<comment type="caution">
    <text evidence="2">The sequence shown here is derived from an EMBL/GenBank/DDBJ whole genome shotgun (WGS) entry which is preliminary data.</text>
</comment>
<proteinExistence type="predicted"/>
<dbReference type="EMBL" id="QZWG01000015">
    <property type="protein sequence ID" value="RZB64153.1"/>
    <property type="molecule type" value="Genomic_DNA"/>
</dbReference>
<accession>A0A445GSJ2</accession>
<evidence type="ECO:0000256" key="1">
    <source>
        <dbReference type="SAM" id="MobiDB-lite"/>
    </source>
</evidence>
<sequence>MTETPKGYHNNRPVSFCNRIDIATATMAHSRSRVHFFAETLPLVHVASPQEHQYQLTNVFDWDHYENTNKSLPTTNSRLFKSQNQKPFSQHQRLIS</sequence>
<evidence type="ECO:0000313" key="2">
    <source>
        <dbReference type="EMBL" id="RZB64153.1"/>
    </source>
</evidence>
<organism evidence="2 3">
    <name type="scientific">Glycine soja</name>
    <name type="common">Wild soybean</name>
    <dbReference type="NCBI Taxonomy" id="3848"/>
    <lineage>
        <taxon>Eukaryota</taxon>
        <taxon>Viridiplantae</taxon>
        <taxon>Streptophyta</taxon>
        <taxon>Embryophyta</taxon>
        <taxon>Tracheophyta</taxon>
        <taxon>Spermatophyta</taxon>
        <taxon>Magnoliopsida</taxon>
        <taxon>eudicotyledons</taxon>
        <taxon>Gunneridae</taxon>
        <taxon>Pentapetalae</taxon>
        <taxon>rosids</taxon>
        <taxon>fabids</taxon>
        <taxon>Fabales</taxon>
        <taxon>Fabaceae</taxon>
        <taxon>Papilionoideae</taxon>
        <taxon>50 kb inversion clade</taxon>
        <taxon>NPAAA clade</taxon>
        <taxon>indigoferoid/millettioid clade</taxon>
        <taxon>Phaseoleae</taxon>
        <taxon>Glycine</taxon>
        <taxon>Glycine subgen. Soja</taxon>
    </lineage>
</organism>
<gene>
    <name evidence="2" type="ORF">D0Y65_040627</name>
</gene>
<dbReference type="AlphaFoldDB" id="A0A445GSJ2"/>
<feature type="region of interest" description="Disordered" evidence="1">
    <location>
        <begin position="73"/>
        <end position="96"/>
    </location>
</feature>
<dbReference type="Proteomes" id="UP000289340">
    <property type="component" value="Chromosome 15"/>
</dbReference>
<name>A0A445GSJ2_GLYSO</name>